<dbReference type="Gene3D" id="3.30.70.270">
    <property type="match status" value="1"/>
</dbReference>
<feature type="transmembrane region" description="Helical" evidence="3">
    <location>
        <begin position="6"/>
        <end position="27"/>
    </location>
</feature>
<evidence type="ECO:0000256" key="2">
    <source>
        <dbReference type="ARBA" id="ARBA00034247"/>
    </source>
</evidence>
<dbReference type="Proteomes" id="UP000654004">
    <property type="component" value="Unassembled WGS sequence"/>
</dbReference>
<dbReference type="RefSeq" id="WP_188955875.1">
    <property type="nucleotide sequence ID" value="NZ_BMQW01000004.1"/>
</dbReference>
<evidence type="ECO:0000259" key="5">
    <source>
        <dbReference type="PROSITE" id="PS50113"/>
    </source>
</evidence>
<dbReference type="NCBIfam" id="TIGR00229">
    <property type="entry name" value="sensory_box"/>
    <property type="match status" value="1"/>
</dbReference>
<dbReference type="InterPro" id="IPR043128">
    <property type="entry name" value="Rev_trsase/Diguanyl_cyclase"/>
</dbReference>
<evidence type="ECO:0000256" key="1">
    <source>
        <dbReference type="ARBA" id="ARBA00012528"/>
    </source>
</evidence>
<evidence type="ECO:0000313" key="7">
    <source>
        <dbReference type="EMBL" id="GGP86760.1"/>
    </source>
</evidence>
<sequence length="327" mass="36943">MPIDNIVLLLIVLLGFIALLILVNLNVHRKAQTQKQQLNSYEQILNQVGAYIYVKDINCRYVYGNQLTLDYFGINQEQLNGSTDNQYFPEVVADILLENDRKVLALQQKMSDDIMVDNNGHHNVYHEVKQPLFDKKGKLIGLIGVSTDITEEFHLRSKLEQLANSDPLTNLYNRRSFNAFSEHEFSRAMRYFGSLSLMIIDIDLFKNVNDTYGHLVGDEVIKRVAAVCDEHIREADILARIGGEEFAILLPDTDIDSAFKLAERLRLAQQIGTHSTMLNDEALPGITISIGVASIQLKDRSFADMFARADKALYSSKHVGRNSVNVA</sequence>
<dbReference type="CDD" id="cd01949">
    <property type="entry name" value="GGDEF"/>
    <property type="match status" value="1"/>
</dbReference>
<name>A0ABQ2QNR1_9GAMM</name>
<protein>
    <recommendedName>
        <fullName evidence="1">diguanylate cyclase</fullName>
        <ecNumber evidence="1">2.7.7.65</ecNumber>
    </recommendedName>
</protein>
<dbReference type="InterPro" id="IPR000014">
    <property type="entry name" value="PAS"/>
</dbReference>
<evidence type="ECO:0000259" key="6">
    <source>
        <dbReference type="PROSITE" id="PS50887"/>
    </source>
</evidence>
<dbReference type="SMART" id="SM00267">
    <property type="entry name" value="GGDEF"/>
    <property type="match status" value="1"/>
</dbReference>
<dbReference type="InterPro" id="IPR013656">
    <property type="entry name" value="PAS_4"/>
</dbReference>
<keyword evidence="3" id="KW-0812">Transmembrane</keyword>
<dbReference type="PROSITE" id="PS50887">
    <property type="entry name" value="GGDEF"/>
    <property type="match status" value="1"/>
</dbReference>
<dbReference type="PROSITE" id="PS50113">
    <property type="entry name" value="PAC"/>
    <property type="match status" value="1"/>
</dbReference>
<gene>
    <name evidence="7" type="ORF">GCM10009410_20530</name>
</gene>
<dbReference type="EMBL" id="BMQW01000004">
    <property type="protein sequence ID" value="GGP86760.1"/>
    <property type="molecule type" value="Genomic_DNA"/>
</dbReference>
<organism evidence="7 8">
    <name type="scientific">Shewanella ulleungensis</name>
    <dbReference type="NCBI Taxonomy" id="2282699"/>
    <lineage>
        <taxon>Bacteria</taxon>
        <taxon>Pseudomonadati</taxon>
        <taxon>Pseudomonadota</taxon>
        <taxon>Gammaproteobacteria</taxon>
        <taxon>Alteromonadales</taxon>
        <taxon>Shewanellaceae</taxon>
        <taxon>Shewanella</taxon>
    </lineage>
</organism>
<dbReference type="PANTHER" id="PTHR45138">
    <property type="entry name" value="REGULATORY COMPONENTS OF SENSORY TRANSDUCTION SYSTEM"/>
    <property type="match status" value="1"/>
</dbReference>
<comment type="caution">
    <text evidence="7">The sequence shown here is derived from an EMBL/GenBank/DDBJ whole genome shotgun (WGS) entry which is preliminary data.</text>
</comment>
<feature type="domain" description="GGDEF" evidence="6">
    <location>
        <begin position="193"/>
        <end position="327"/>
    </location>
</feature>
<dbReference type="InterPro" id="IPR029787">
    <property type="entry name" value="Nucleotide_cyclase"/>
</dbReference>
<keyword evidence="3" id="KW-0472">Membrane</keyword>
<dbReference type="InterPro" id="IPR000160">
    <property type="entry name" value="GGDEF_dom"/>
</dbReference>
<accession>A0ABQ2QNR1</accession>
<dbReference type="PANTHER" id="PTHR45138:SF9">
    <property type="entry name" value="DIGUANYLATE CYCLASE DGCM-RELATED"/>
    <property type="match status" value="1"/>
</dbReference>
<dbReference type="NCBIfam" id="TIGR00254">
    <property type="entry name" value="GGDEF"/>
    <property type="match status" value="1"/>
</dbReference>
<dbReference type="Pfam" id="PF08448">
    <property type="entry name" value="PAS_4"/>
    <property type="match status" value="1"/>
</dbReference>
<evidence type="ECO:0000256" key="3">
    <source>
        <dbReference type="SAM" id="Phobius"/>
    </source>
</evidence>
<dbReference type="SUPFAM" id="SSF55785">
    <property type="entry name" value="PYP-like sensor domain (PAS domain)"/>
    <property type="match status" value="1"/>
</dbReference>
<keyword evidence="8" id="KW-1185">Reference proteome</keyword>
<reference evidence="8" key="1">
    <citation type="journal article" date="2019" name="Int. J. Syst. Evol. Microbiol.">
        <title>The Global Catalogue of Microorganisms (GCM) 10K type strain sequencing project: providing services to taxonomists for standard genome sequencing and annotation.</title>
        <authorList>
            <consortium name="The Broad Institute Genomics Platform"/>
            <consortium name="The Broad Institute Genome Sequencing Center for Infectious Disease"/>
            <person name="Wu L."/>
            <person name="Ma J."/>
        </authorList>
    </citation>
    <scope>NUCLEOTIDE SEQUENCE [LARGE SCALE GENOMIC DNA]</scope>
    <source>
        <strain evidence="8">JCM 32305</strain>
    </source>
</reference>
<dbReference type="InterPro" id="IPR000700">
    <property type="entry name" value="PAS-assoc_C"/>
</dbReference>
<dbReference type="InterPro" id="IPR035965">
    <property type="entry name" value="PAS-like_dom_sf"/>
</dbReference>
<dbReference type="Gene3D" id="3.30.450.20">
    <property type="entry name" value="PAS domain"/>
    <property type="match status" value="1"/>
</dbReference>
<evidence type="ECO:0000313" key="8">
    <source>
        <dbReference type="Proteomes" id="UP000654004"/>
    </source>
</evidence>
<proteinExistence type="predicted"/>
<evidence type="ECO:0000259" key="4">
    <source>
        <dbReference type="PROSITE" id="PS50112"/>
    </source>
</evidence>
<comment type="catalytic activity">
    <reaction evidence="2">
        <text>2 GTP = 3',3'-c-di-GMP + 2 diphosphate</text>
        <dbReference type="Rhea" id="RHEA:24898"/>
        <dbReference type="ChEBI" id="CHEBI:33019"/>
        <dbReference type="ChEBI" id="CHEBI:37565"/>
        <dbReference type="ChEBI" id="CHEBI:58805"/>
        <dbReference type="EC" id="2.7.7.65"/>
    </reaction>
</comment>
<dbReference type="CDD" id="cd00130">
    <property type="entry name" value="PAS"/>
    <property type="match status" value="1"/>
</dbReference>
<keyword evidence="3" id="KW-1133">Transmembrane helix</keyword>
<feature type="domain" description="PAS" evidence="4">
    <location>
        <begin position="37"/>
        <end position="104"/>
    </location>
</feature>
<dbReference type="InterPro" id="IPR050469">
    <property type="entry name" value="Diguanylate_Cyclase"/>
</dbReference>
<dbReference type="Pfam" id="PF00990">
    <property type="entry name" value="GGDEF"/>
    <property type="match status" value="1"/>
</dbReference>
<dbReference type="PROSITE" id="PS50112">
    <property type="entry name" value="PAS"/>
    <property type="match status" value="1"/>
</dbReference>
<dbReference type="SUPFAM" id="SSF55073">
    <property type="entry name" value="Nucleotide cyclase"/>
    <property type="match status" value="1"/>
</dbReference>
<dbReference type="EC" id="2.7.7.65" evidence="1"/>
<feature type="domain" description="PAC" evidence="5">
    <location>
        <begin position="109"/>
        <end position="161"/>
    </location>
</feature>